<keyword evidence="1" id="KW-1133">Transmembrane helix</keyword>
<dbReference type="InterPro" id="IPR056338">
    <property type="entry name" value="Cap15-like_TM"/>
</dbReference>
<gene>
    <name evidence="4" type="ORF">SAMN06296273_2072</name>
</gene>
<protein>
    <submittedName>
        <fullName evidence="4">Uncharacterized protein</fullName>
    </submittedName>
</protein>
<dbReference type="Pfam" id="PF23471">
    <property type="entry name" value="Cap15_TM"/>
    <property type="match status" value="1"/>
</dbReference>
<organism evidence="4">
    <name type="scientific">Nitrosomonas ureae</name>
    <dbReference type="NCBI Taxonomy" id="44577"/>
    <lineage>
        <taxon>Bacteria</taxon>
        <taxon>Pseudomonadati</taxon>
        <taxon>Pseudomonadota</taxon>
        <taxon>Betaproteobacteria</taxon>
        <taxon>Nitrosomonadales</taxon>
        <taxon>Nitrosomonadaceae</taxon>
        <taxon>Nitrosomonas</taxon>
    </lineage>
</organism>
<dbReference type="Proteomes" id="UP000242498">
    <property type="component" value="Chromosome I"/>
</dbReference>
<keyword evidence="1" id="KW-0472">Membrane</keyword>
<dbReference type="InterPro" id="IPR041208">
    <property type="entry name" value="Cap15"/>
</dbReference>
<evidence type="ECO:0000259" key="3">
    <source>
        <dbReference type="Pfam" id="PF23471"/>
    </source>
</evidence>
<feature type="transmembrane region" description="Helical" evidence="1">
    <location>
        <begin position="48"/>
        <end position="71"/>
    </location>
</feature>
<feature type="domain" description="CD-NTase-associated protein 15" evidence="2">
    <location>
        <begin position="81"/>
        <end position="201"/>
    </location>
</feature>
<keyword evidence="1" id="KW-0812">Transmembrane</keyword>
<evidence type="ECO:0000256" key="1">
    <source>
        <dbReference type="SAM" id="Phobius"/>
    </source>
</evidence>
<feature type="domain" description="Cap1-like TM helices" evidence="3">
    <location>
        <begin position="19"/>
        <end position="72"/>
    </location>
</feature>
<feature type="transmembrane region" description="Helical" evidence="1">
    <location>
        <begin position="17"/>
        <end position="36"/>
    </location>
</feature>
<accession>A0A285C0D4</accession>
<evidence type="ECO:0000313" key="4">
    <source>
        <dbReference type="EMBL" id="SNX60606.1"/>
    </source>
</evidence>
<evidence type="ECO:0000259" key="2">
    <source>
        <dbReference type="Pfam" id="PF18153"/>
    </source>
</evidence>
<sequence length="205" mass="23791">MHGVIWDIEMINHNIRVFAFVILGLAFGTYIAIFVLTQDLSSIDFTKAISHISTTISINIIFWLLFIKWLWKLKLFYPWLVQVPNLSGKWEGTIKSNWRDGAQDPIPMKITIEQTFLNIQVKIKTKESSSFSLIASFNIDKDRGQQQLFYSYLNTPKPGVRERSEIHYGSVLLSFEGFDVDEMDGEYWTSRETTGEMHLKRAKDS</sequence>
<proteinExistence type="predicted"/>
<dbReference type="Pfam" id="PF18153">
    <property type="entry name" value="Cap15_CD_rec"/>
    <property type="match status" value="1"/>
</dbReference>
<name>A0A285C0D4_9PROT</name>
<dbReference type="AlphaFoldDB" id="A0A285C0D4"/>
<reference evidence="4" key="1">
    <citation type="submission" date="2017-08" db="EMBL/GenBank/DDBJ databases">
        <authorList>
            <person name="de Groot N.N."/>
        </authorList>
    </citation>
    <scope>NUCLEOTIDE SEQUENCE [LARGE SCALE GENOMIC DNA]</scope>
    <source>
        <strain evidence="4">Nm15</strain>
    </source>
</reference>
<dbReference type="EMBL" id="LT907782">
    <property type="protein sequence ID" value="SNX60606.1"/>
    <property type="molecule type" value="Genomic_DNA"/>
</dbReference>